<comment type="subcellular location">
    <subcellularLocation>
        <location evidence="2">Cytoplasm</location>
    </subcellularLocation>
</comment>
<evidence type="ECO:0000256" key="2">
    <source>
        <dbReference type="ARBA" id="ARBA00004496"/>
    </source>
</evidence>
<dbReference type="PANTHER" id="PTHR47861:SF3">
    <property type="entry name" value="FKBP-TYPE PEPTIDYL-PROLYL CIS-TRANS ISOMERASE SLYD"/>
    <property type="match status" value="1"/>
</dbReference>
<gene>
    <name evidence="12" type="ORF">HGP29_03450</name>
</gene>
<dbReference type="PROSITE" id="PS50059">
    <property type="entry name" value="FKBP_PPIASE"/>
    <property type="match status" value="1"/>
</dbReference>
<dbReference type="InterPro" id="IPR001179">
    <property type="entry name" value="PPIase_FKBP_dom"/>
</dbReference>
<dbReference type="GO" id="GO:0003755">
    <property type="term" value="F:peptidyl-prolyl cis-trans isomerase activity"/>
    <property type="evidence" value="ECO:0007669"/>
    <property type="project" value="UniProtKB-UniRule"/>
</dbReference>
<organism evidence="12 13">
    <name type="scientific">Flammeovirga agarivorans</name>
    <dbReference type="NCBI Taxonomy" id="2726742"/>
    <lineage>
        <taxon>Bacteria</taxon>
        <taxon>Pseudomonadati</taxon>
        <taxon>Bacteroidota</taxon>
        <taxon>Cytophagia</taxon>
        <taxon>Cytophagales</taxon>
        <taxon>Flammeovirgaceae</taxon>
        <taxon>Flammeovirga</taxon>
    </lineage>
</organism>
<name>A0A7X8XUD1_9BACT</name>
<evidence type="ECO:0000256" key="5">
    <source>
        <dbReference type="ARBA" id="ARBA00023110"/>
    </source>
</evidence>
<sequence>MDKLKIKEGLVVALTYKLYEGNAQGKFIEEADASEPFLFFVGSGGVLPKFEEALLGKEEGDNFQISLPCNDAYGEVIEQYREVKVDKNAFGFADKEEEEAFLQLGHILSVADQDGDVYDGKITKLNKKDVIMDMNHELAGMDLFFDGKIVEVRQPTKEETDFDGEGVEIMPSK</sequence>
<reference evidence="12 13" key="1">
    <citation type="submission" date="2020-04" db="EMBL/GenBank/DDBJ databases">
        <title>Flammeovirga sp. SR4, a novel species isolated from seawater.</title>
        <authorList>
            <person name="Wang X."/>
        </authorList>
    </citation>
    <scope>NUCLEOTIDE SEQUENCE [LARGE SCALE GENOMIC DNA]</scope>
    <source>
        <strain evidence="12 13">SR4</strain>
    </source>
</reference>
<evidence type="ECO:0000256" key="6">
    <source>
        <dbReference type="ARBA" id="ARBA00023186"/>
    </source>
</evidence>
<comment type="catalytic activity">
    <reaction evidence="1 9 10">
        <text>[protein]-peptidylproline (omega=180) = [protein]-peptidylproline (omega=0)</text>
        <dbReference type="Rhea" id="RHEA:16237"/>
        <dbReference type="Rhea" id="RHEA-COMP:10747"/>
        <dbReference type="Rhea" id="RHEA-COMP:10748"/>
        <dbReference type="ChEBI" id="CHEBI:83833"/>
        <dbReference type="ChEBI" id="CHEBI:83834"/>
        <dbReference type="EC" id="5.2.1.8"/>
    </reaction>
</comment>
<dbReference type="RefSeq" id="WP_168880951.1">
    <property type="nucleotide sequence ID" value="NZ_JABAIL010000001.1"/>
</dbReference>
<dbReference type="AlphaFoldDB" id="A0A7X8XUD1"/>
<proteinExistence type="inferred from homology"/>
<dbReference type="InterPro" id="IPR046357">
    <property type="entry name" value="PPIase_dom_sf"/>
</dbReference>
<evidence type="ECO:0000259" key="11">
    <source>
        <dbReference type="PROSITE" id="PS50059"/>
    </source>
</evidence>
<evidence type="ECO:0000313" key="13">
    <source>
        <dbReference type="Proteomes" id="UP000585050"/>
    </source>
</evidence>
<dbReference type="EMBL" id="JABAIL010000001">
    <property type="protein sequence ID" value="NLR90243.1"/>
    <property type="molecule type" value="Genomic_DNA"/>
</dbReference>
<comment type="function">
    <text evidence="8">Also involved in hydrogenase metallocenter assembly, probably by participating in the nickel insertion step. This function in hydrogenase biosynthesis requires chaperone activity and the presence of the metal-binding domain, but not PPIase activity.</text>
</comment>
<dbReference type="PANTHER" id="PTHR47861">
    <property type="entry name" value="FKBP-TYPE PEPTIDYL-PROLYL CIS-TRANS ISOMERASE SLYD"/>
    <property type="match status" value="1"/>
</dbReference>
<dbReference type="GO" id="GO:0005737">
    <property type="term" value="C:cytoplasm"/>
    <property type="evidence" value="ECO:0007669"/>
    <property type="project" value="UniProtKB-SubCell"/>
</dbReference>
<dbReference type="Gene3D" id="2.40.10.330">
    <property type="match status" value="1"/>
</dbReference>
<keyword evidence="7 9" id="KW-0413">Isomerase</keyword>
<dbReference type="GO" id="GO:0042026">
    <property type="term" value="P:protein refolding"/>
    <property type="evidence" value="ECO:0007669"/>
    <property type="project" value="UniProtKB-ARBA"/>
</dbReference>
<comment type="caution">
    <text evidence="12">The sequence shown here is derived from an EMBL/GenBank/DDBJ whole genome shotgun (WGS) entry which is preliminary data.</text>
</comment>
<evidence type="ECO:0000256" key="8">
    <source>
        <dbReference type="ARBA" id="ARBA00037071"/>
    </source>
</evidence>
<evidence type="ECO:0000313" key="12">
    <source>
        <dbReference type="EMBL" id="NLR90243.1"/>
    </source>
</evidence>
<accession>A0A7X8XUD1</accession>
<evidence type="ECO:0000256" key="4">
    <source>
        <dbReference type="ARBA" id="ARBA00022490"/>
    </source>
</evidence>
<dbReference type="Pfam" id="PF00254">
    <property type="entry name" value="FKBP_C"/>
    <property type="match status" value="1"/>
</dbReference>
<keyword evidence="13" id="KW-1185">Reference proteome</keyword>
<dbReference type="InterPro" id="IPR048261">
    <property type="entry name" value="SlpA/SlyD-like_ins_sf"/>
</dbReference>
<evidence type="ECO:0000256" key="9">
    <source>
        <dbReference type="PROSITE-ProRule" id="PRU00277"/>
    </source>
</evidence>
<dbReference type="SUPFAM" id="SSF54534">
    <property type="entry name" value="FKBP-like"/>
    <property type="match status" value="1"/>
</dbReference>
<evidence type="ECO:0000256" key="7">
    <source>
        <dbReference type="ARBA" id="ARBA00023235"/>
    </source>
</evidence>
<dbReference type="Gene3D" id="3.10.50.40">
    <property type="match status" value="1"/>
</dbReference>
<evidence type="ECO:0000256" key="10">
    <source>
        <dbReference type="RuleBase" id="RU003915"/>
    </source>
</evidence>
<comment type="similarity">
    <text evidence="3 10">Belongs to the FKBP-type PPIase family.</text>
</comment>
<evidence type="ECO:0000256" key="3">
    <source>
        <dbReference type="ARBA" id="ARBA00006577"/>
    </source>
</evidence>
<feature type="domain" description="PPIase FKBP-type" evidence="11">
    <location>
        <begin position="9"/>
        <end position="75"/>
    </location>
</feature>
<keyword evidence="6" id="KW-0143">Chaperone</keyword>
<keyword evidence="5 9" id="KW-0697">Rotamase</keyword>
<dbReference type="Proteomes" id="UP000585050">
    <property type="component" value="Unassembled WGS sequence"/>
</dbReference>
<keyword evidence="4" id="KW-0963">Cytoplasm</keyword>
<dbReference type="EC" id="5.2.1.8" evidence="10"/>
<evidence type="ECO:0000256" key="1">
    <source>
        <dbReference type="ARBA" id="ARBA00000971"/>
    </source>
</evidence>
<protein>
    <recommendedName>
        <fullName evidence="10">Peptidyl-prolyl cis-trans isomerase</fullName>
        <ecNumber evidence="10">5.2.1.8</ecNumber>
    </recommendedName>
</protein>